<dbReference type="EMBL" id="JAAAIM010000454">
    <property type="protein sequence ID" value="KAG0287847.1"/>
    <property type="molecule type" value="Genomic_DNA"/>
</dbReference>
<organism evidence="3 4">
    <name type="scientific">Linnemannia gamsii</name>
    <dbReference type="NCBI Taxonomy" id="64522"/>
    <lineage>
        <taxon>Eukaryota</taxon>
        <taxon>Fungi</taxon>
        <taxon>Fungi incertae sedis</taxon>
        <taxon>Mucoromycota</taxon>
        <taxon>Mortierellomycotina</taxon>
        <taxon>Mortierellomycetes</taxon>
        <taxon>Mortierellales</taxon>
        <taxon>Mortierellaceae</taxon>
        <taxon>Linnemannia</taxon>
    </lineage>
</organism>
<dbReference type="Proteomes" id="UP001194696">
    <property type="component" value="Unassembled WGS sequence"/>
</dbReference>
<feature type="coiled-coil region" evidence="1">
    <location>
        <begin position="173"/>
        <end position="200"/>
    </location>
</feature>
<evidence type="ECO:0000256" key="1">
    <source>
        <dbReference type="SAM" id="Coils"/>
    </source>
</evidence>
<evidence type="ECO:0000313" key="3">
    <source>
        <dbReference type="EMBL" id="KAG0287847.1"/>
    </source>
</evidence>
<feature type="compositionally biased region" description="Acidic residues" evidence="2">
    <location>
        <begin position="69"/>
        <end position="81"/>
    </location>
</feature>
<feature type="compositionally biased region" description="Basic and acidic residues" evidence="2">
    <location>
        <begin position="119"/>
        <end position="133"/>
    </location>
</feature>
<comment type="caution">
    <text evidence="3">The sequence shown here is derived from an EMBL/GenBank/DDBJ whole genome shotgun (WGS) entry which is preliminary data.</text>
</comment>
<evidence type="ECO:0000256" key="2">
    <source>
        <dbReference type="SAM" id="MobiDB-lite"/>
    </source>
</evidence>
<reference evidence="3 4" key="1">
    <citation type="journal article" date="2020" name="Fungal Divers.">
        <title>Resolving the Mortierellaceae phylogeny through synthesis of multi-gene phylogenetics and phylogenomics.</title>
        <authorList>
            <person name="Vandepol N."/>
            <person name="Liber J."/>
            <person name="Desiro A."/>
            <person name="Na H."/>
            <person name="Kennedy M."/>
            <person name="Barry K."/>
            <person name="Grigoriev I.V."/>
            <person name="Miller A.N."/>
            <person name="O'Donnell K."/>
            <person name="Stajich J.E."/>
            <person name="Bonito G."/>
        </authorList>
    </citation>
    <scope>NUCLEOTIDE SEQUENCE [LARGE SCALE GENOMIC DNA]</scope>
    <source>
        <strain evidence="3 4">AD045</strain>
    </source>
</reference>
<protein>
    <submittedName>
        <fullName evidence="3">Uncharacterized protein</fullName>
    </submittedName>
</protein>
<proteinExistence type="predicted"/>
<sequence length="277" mass="30692">MLFTPNTQAIETTAVVGTPVTARLLETFSSIVATPEQEDSQEESSSAAGISTASFIKRPCKIAFKEHEDEVEEVEEEEGDVGDNSGAETPLGTGRILPSRLIRRSEPERDPFLQTPRPTDGRDPFNQELGHDEEVDDKCAFDEDVVLDEADLDQDFRSSAADTAFIFEDRDSIAELIYEHEDLEEERKRRREAMELIRANRSFELGMKAAAEEAARAAAATAATAAQELLDASAESMEAEVEAVEMDEKILKRQLDAELGRVMSIFEGEDEGDDDNR</sequence>
<gene>
    <name evidence="3" type="ORF">BGZ96_008284</name>
</gene>
<keyword evidence="1" id="KW-0175">Coiled coil</keyword>
<feature type="region of interest" description="Disordered" evidence="2">
    <location>
        <begin position="67"/>
        <end position="133"/>
    </location>
</feature>
<keyword evidence="4" id="KW-1185">Reference proteome</keyword>
<evidence type="ECO:0000313" key="4">
    <source>
        <dbReference type="Proteomes" id="UP001194696"/>
    </source>
</evidence>
<name>A0ABQ7JZ78_9FUNG</name>
<accession>A0ABQ7JZ78</accession>